<accession>A0A3M7Q9W3</accession>
<evidence type="ECO:0000313" key="2">
    <source>
        <dbReference type="Proteomes" id="UP000276133"/>
    </source>
</evidence>
<sequence>MSHHKFCFLRFKFSLPDSNIIVSVEGYIKVDESAKHFNFLNEKDIVELVPAKYNSNISLEEVKDTSDDGDDGIEIPKIDHDCGNLTVLRLIK</sequence>
<reference evidence="1 2" key="1">
    <citation type="journal article" date="2018" name="Sci. Rep.">
        <title>Genomic signatures of local adaptation to the degree of environmental predictability in rotifers.</title>
        <authorList>
            <person name="Franch-Gras L."/>
            <person name="Hahn C."/>
            <person name="Garcia-Roger E.M."/>
            <person name="Carmona M.J."/>
            <person name="Serra M."/>
            <person name="Gomez A."/>
        </authorList>
    </citation>
    <scope>NUCLEOTIDE SEQUENCE [LARGE SCALE GENOMIC DNA]</scope>
    <source>
        <strain evidence="1">HYR1</strain>
    </source>
</reference>
<gene>
    <name evidence="1" type="ORF">BpHYR1_005527</name>
</gene>
<evidence type="ECO:0000313" key="1">
    <source>
        <dbReference type="EMBL" id="RNA07745.1"/>
    </source>
</evidence>
<dbReference type="Proteomes" id="UP000276133">
    <property type="component" value="Unassembled WGS sequence"/>
</dbReference>
<dbReference type="EMBL" id="REGN01006951">
    <property type="protein sequence ID" value="RNA07745.1"/>
    <property type="molecule type" value="Genomic_DNA"/>
</dbReference>
<dbReference type="AlphaFoldDB" id="A0A3M7Q9W3"/>
<name>A0A3M7Q9W3_BRAPC</name>
<proteinExistence type="predicted"/>
<organism evidence="1 2">
    <name type="scientific">Brachionus plicatilis</name>
    <name type="common">Marine rotifer</name>
    <name type="synonym">Brachionus muelleri</name>
    <dbReference type="NCBI Taxonomy" id="10195"/>
    <lineage>
        <taxon>Eukaryota</taxon>
        <taxon>Metazoa</taxon>
        <taxon>Spiralia</taxon>
        <taxon>Gnathifera</taxon>
        <taxon>Rotifera</taxon>
        <taxon>Eurotatoria</taxon>
        <taxon>Monogononta</taxon>
        <taxon>Pseudotrocha</taxon>
        <taxon>Ploima</taxon>
        <taxon>Brachionidae</taxon>
        <taxon>Brachionus</taxon>
    </lineage>
</organism>
<comment type="caution">
    <text evidence="1">The sequence shown here is derived from an EMBL/GenBank/DDBJ whole genome shotgun (WGS) entry which is preliminary data.</text>
</comment>
<keyword evidence="2" id="KW-1185">Reference proteome</keyword>
<protein>
    <submittedName>
        <fullName evidence="1">Uncharacterized protein</fullName>
    </submittedName>
</protein>